<dbReference type="EMBL" id="CAMXCT010000684">
    <property type="protein sequence ID" value="CAI3982114.1"/>
    <property type="molecule type" value="Genomic_DNA"/>
</dbReference>
<reference evidence="2" key="1">
    <citation type="submission" date="2022-10" db="EMBL/GenBank/DDBJ databases">
        <authorList>
            <person name="Chen Y."/>
            <person name="Dougan E. K."/>
            <person name="Chan C."/>
            <person name="Rhodes N."/>
            <person name="Thang M."/>
        </authorList>
    </citation>
    <scope>NUCLEOTIDE SEQUENCE</scope>
</reference>
<dbReference type="Proteomes" id="UP001152797">
    <property type="component" value="Unassembled WGS sequence"/>
</dbReference>
<evidence type="ECO:0000313" key="3">
    <source>
        <dbReference type="EMBL" id="CAL4769426.1"/>
    </source>
</evidence>
<protein>
    <submittedName>
        <fullName evidence="2">Uncharacterized protein</fullName>
    </submittedName>
</protein>
<evidence type="ECO:0000256" key="1">
    <source>
        <dbReference type="SAM" id="MobiDB-lite"/>
    </source>
</evidence>
<gene>
    <name evidence="2" type="ORF">C1SCF055_LOCUS9849</name>
</gene>
<proteinExistence type="predicted"/>
<name>A0A9P1FLW6_9DINO</name>
<accession>A0A9P1FLW6</accession>
<dbReference type="OrthoDB" id="10474757at2759"/>
<evidence type="ECO:0000313" key="4">
    <source>
        <dbReference type="Proteomes" id="UP001152797"/>
    </source>
</evidence>
<sequence length="282" mass="30657">MARICRRSLRIRGLPLFSLGHPWSSVVNAEGKLALSLFEPRFVEAAGKLLPPSADARSAARFGYAESYPPRERSAGVLANIEDHRWIEEGHEEFVAGYGSDPQVQVLANNGGRFRILKVREEHRDGIDLYYAHVQLLSERDLQRGCGAEAMRYWAEEVSKGSSPAGDSRASQVKSGTHLLAMVPAPVFESPESWRIIGQVPTGVRVIAMDLPRVVEGYLMVPIVPSGAVELTLFREPEGPMPEVQLPDADALKAAIDGLQRCHPGPLGPGVGSADVRGARHG</sequence>
<comment type="caution">
    <text evidence="2">The sequence shown here is derived from an EMBL/GenBank/DDBJ whole genome shotgun (WGS) entry which is preliminary data.</text>
</comment>
<dbReference type="EMBL" id="CAMXCT020000684">
    <property type="protein sequence ID" value="CAL1135489.1"/>
    <property type="molecule type" value="Genomic_DNA"/>
</dbReference>
<dbReference type="AlphaFoldDB" id="A0A9P1FLW6"/>
<keyword evidence="4" id="KW-1185">Reference proteome</keyword>
<evidence type="ECO:0000313" key="2">
    <source>
        <dbReference type="EMBL" id="CAI3982114.1"/>
    </source>
</evidence>
<feature type="non-terminal residue" evidence="2">
    <location>
        <position position="282"/>
    </location>
</feature>
<dbReference type="EMBL" id="CAMXCT030000684">
    <property type="protein sequence ID" value="CAL4769426.1"/>
    <property type="molecule type" value="Genomic_DNA"/>
</dbReference>
<reference evidence="3 4" key="2">
    <citation type="submission" date="2024-05" db="EMBL/GenBank/DDBJ databases">
        <authorList>
            <person name="Chen Y."/>
            <person name="Shah S."/>
            <person name="Dougan E. K."/>
            <person name="Thang M."/>
            <person name="Chan C."/>
        </authorList>
    </citation>
    <scope>NUCLEOTIDE SEQUENCE [LARGE SCALE GENOMIC DNA]</scope>
</reference>
<feature type="region of interest" description="Disordered" evidence="1">
    <location>
        <begin position="263"/>
        <end position="282"/>
    </location>
</feature>
<organism evidence="2">
    <name type="scientific">Cladocopium goreaui</name>
    <dbReference type="NCBI Taxonomy" id="2562237"/>
    <lineage>
        <taxon>Eukaryota</taxon>
        <taxon>Sar</taxon>
        <taxon>Alveolata</taxon>
        <taxon>Dinophyceae</taxon>
        <taxon>Suessiales</taxon>
        <taxon>Symbiodiniaceae</taxon>
        <taxon>Cladocopium</taxon>
    </lineage>
</organism>